<dbReference type="SUPFAM" id="SSF52540">
    <property type="entry name" value="P-loop containing nucleoside triphosphate hydrolases"/>
    <property type="match status" value="1"/>
</dbReference>
<organism evidence="45 46">
    <name type="scientific">Hypsibius exemplaris</name>
    <name type="common">Freshwater tardigrade</name>
    <dbReference type="NCBI Taxonomy" id="2072580"/>
    <lineage>
        <taxon>Eukaryota</taxon>
        <taxon>Metazoa</taxon>
        <taxon>Ecdysozoa</taxon>
        <taxon>Tardigrada</taxon>
        <taxon>Eutardigrada</taxon>
        <taxon>Parachela</taxon>
        <taxon>Hypsibioidea</taxon>
        <taxon>Hypsibiidae</taxon>
        <taxon>Hypsibius</taxon>
    </lineage>
</organism>
<feature type="transmembrane region" description="Helical" evidence="42">
    <location>
        <begin position="98"/>
        <end position="120"/>
    </location>
</feature>
<feature type="domain" description="ABC transporter" evidence="43">
    <location>
        <begin position="585"/>
        <end position="819"/>
    </location>
</feature>
<dbReference type="FunFam" id="3.40.50.300:FF:000186">
    <property type="entry name" value="ATP-binding cassette sub-family B member 7, mitochondrial"/>
    <property type="match status" value="1"/>
</dbReference>
<evidence type="ECO:0000256" key="4">
    <source>
        <dbReference type="ARBA" id="ARBA00004374"/>
    </source>
</evidence>
<keyword evidence="23" id="KW-0333">Golgi apparatus</keyword>
<evidence type="ECO:0000256" key="37">
    <source>
        <dbReference type="ARBA" id="ARBA00048455"/>
    </source>
</evidence>
<dbReference type="EC" id="7.6.2.5" evidence="30"/>
<evidence type="ECO:0000256" key="26">
    <source>
        <dbReference type="ARBA" id="ARBA00023157"/>
    </source>
</evidence>
<dbReference type="AlphaFoldDB" id="A0A9X6NG10"/>
<evidence type="ECO:0000256" key="6">
    <source>
        <dbReference type="ARBA" id="ARBA00004477"/>
    </source>
</evidence>
<feature type="transmembrane region" description="Helical" evidence="42">
    <location>
        <begin position="526"/>
        <end position="546"/>
    </location>
</feature>
<evidence type="ECO:0000256" key="39">
    <source>
        <dbReference type="ARBA" id="ARBA00048636"/>
    </source>
</evidence>
<dbReference type="GO" id="GO:0005524">
    <property type="term" value="F:ATP binding"/>
    <property type="evidence" value="ECO:0007669"/>
    <property type="project" value="UniProtKB-KW"/>
</dbReference>
<keyword evidence="16" id="KW-0547">Nucleotide-binding</keyword>
<dbReference type="SUPFAM" id="SSF90123">
    <property type="entry name" value="ABC transporter transmembrane region"/>
    <property type="match status" value="1"/>
</dbReference>
<dbReference type="Pfam" id="PF00664">
    <property type="entry name" value="ABC_membrane"/>
    <property type="match status" value="1"/>
</dbReference>
<evidence type="ECO:0000256" key="13">
    <source>
        <dbReference type="ARBA" id="ARBA00022475"/>
    </source>
</evidence>
<evidence type="ECO:0000313" key="45">
    <source>
        <dbReference type="EMBL" id="OWA52058.1"/>
    </source>
</evidence>
<dbReference type="GO" id="GO:0020037">
    <property type="term" value="F:heme binding"/>
    <property type="evidence" value="ECO:0007669"/>
    <property type="project" value="TreeGrafter"/>
</dbReference>
<dbReference type="GO" id="GO:0016887">
    <property type="term" value="F:ATP hydrolysis activity"/>
    <property type="evidence" value="ECO:0007669"/>
    <property type="project" value="InterPro"/>
</dbReference>
<keyword evidence="14" id="KW-0964">Secreted</keyword>
<dbReference type="GO" id="GO:0031901">
    <property type="term" value="C:early endosome membrane"/>
    <property type="evidence" value="ECO:0007669"/>
    <property type="project" value="UniProtKB-SubCell"/>
</dbReference>
<evidence type="ECO:0000256" key="23">
    <source>
        <dbReference type="ARBA" id="ARBA00023034"/>
    </source>
</evidence>
<proteinExistence type="inferred from homology"/>
<feature type="transmembrane region" description="Helical" evidence="42">
    <location>
        <begin position="300"/>
        <end position="320"/>
    </location>
</feature>
<feature type="transmembrane region" description="Helical" evidence="42">
    <location>
        <begin position="406"/>
        <end position="426"/>
    </location>
</feature>
<dbReference type="PROSITE" id="PS50929">
    <property type="entry name" value="ABC_TM1F"/>
    <property type="match status" value="1"/>
</dbReference>
<feature type="transmembrane region" description="Helical" evidence="42">
    <location>
        <begin position="486"/>
        <end position="514"/>
    </location>
</feature>
<evidence type="ECO:0000256" key="30">
    <source>
        <dbReference type="ARBA" id="ARBA00024385"/>
    </source>
</evidence>
<evidence type="ECO:0000256" key="41">
    <source>
        <dbReference type="SAM" id="MobiDB-lite"/>
    </source>
</evidence>
<keyword evidence="17" id="KW-0967">Endosome</keyword>
<evidence type="ECO:0000256" key="14">
    <source>
        <dbReference type="ARBA" id="ARBA00022525"/>
    </source>
</evidence>
<evidence type="ECO:0000256" key="5">
    <source>
        <dbReference type="ARBA" id="ARBA00004414"/>
    </source>
</evidence>
<dbReference type="EMBL" id="MTYJ01000249">
    <property type="protein sequence ID" value="OWA52058.1"/>
    <property type="molecule type" value="Genomic_DNA"/>
</dbReference>
<gene>
    <name evidence="45" type="ORF">BV898_16522</name>
</gene>
<keyword evidence="27" id="KW-0458">Lysosome</keyword>
<dbReference type="Proteomes" id="UP000192578">
    <property type="component" value="Unassembled WGS sequence"/>
</dbReference>
<comment type="subunit">
    <text evidence="11">Homodimer.</text>
</comment>
<evidence type="ECO:0000256" key="1">
    <source>
        <dbReference type="ARBA" id="ARBA00004146"/>
    </source>
</evidence>
<feature type="compositionally biased region" description="Low complexity" evidence="41">
    <location>
        <begin position="835"/>
        <end position="848"/>
    </location>
</feature>
<comment type="catalytic activity">
    <reaction evidence="34">
        <text>coproporphyrinogen III(in) + ATP + H2O = coproporphyrinogen III(out) + ADP + phosphate + H(+)</text>
        <dbReference type="Rhea" id="RHEA:66680"/>
        <dbReference type="ChEBI" id="CHEBI:15377"/>
        <dbReference type="ChEBI" id="CHEBI:15378"/>
        <dbReference type="ChEBI" id="CHEBI:30616"/>
        <dbReference type="ChEBI" id="CHEBI:43474"/>
        <dbReference type="ChEBI" id="CHEBI:57309"/>
        <dbReference type="ChEBI" id="CHEBI:456216"/>
    </reaction>
    <physiologicalReaction direction="left-to-right" evidence="34">
        <dbReference type="Rhea" id="RHEA:66681"/>
    </physiologicalReaction>
</comment>
<feature type="transmembrane region" description="Helical" evidence="42">
    <location>
        <begin position="132"/>
        <end position="154"/>
    </location>
</feature>
<keyword evidence="25 42" id="KW-0472">Membrane</keyword>
<keyword evidence="12" id="KW-0813">Transport</keyword>
<dbReference type="GO" id="GO:0005886">
    <property type="term" value="C:plasma membrane"/>
    <property type="evidence" value="ECO:0007669"/>
    <property type="project" value="UniProtKB-SubCell"/>
</dbReference>
<evidence type="ECO:0000256" key="7">
    <source>
        <dbReference type="ARBA" id="ARBA00004550"/>
    </source>
</evidence>
<reference evidence="46" key="1">
    <citation type="submission" date="2017-01" db="EMBL/GenBank/DDBJ databases">
        <title>Comparative genomics of anhydrobiosis in the tardigrade Hypsibius dujardini.</title>
        <authorList>
            <person name="Yoshida Y."/>
            <person name="Koutsovoulos G."/>
            <person name="Laetsch D."/>
            <person name="Stevens L."/>
            <person name="Kumar S."/>
            <person name="Horikawa D."/>
            <person name="Ishino K."/>
            <person name="Komine S."/>
            <person name="Tomita M."/>
            <person name="Blaxter M."/>
            <person name="Arakawa K."/>
        </authorList>
    </citation>
    <scope>NUCLEOTIDE SEQUENCE [LARGE SCALE GENOMIC DNA]</scope>
    <source>
        <strain evidence="46">Z151</strain>
    </source>
</reference>
<evidence type="ECO:0000256" key="28">
    <source>
        <dbReference type="ARBA" id="ARBA00024320"/>
    </source>
</evidence>
<evidence type="ECO:0000256" key="9">
    <source>
        <dbReference type="ARBA" id="ARBA00004653"/>
    </source>
</evidence>
<dbReference type="InterPro" id="IPR027417">
    <property type="entry name" value="P-loop_NTPase"/>
</dbReference>
<protein>
    <recommendedName>
        <fullName evidence="31">ATP-binding cassette sub-family B member 6</fullName>
        <ecNumber evidence="30">7.6.2.5</ecNumber>
    </recommendedName>
    <alternativeName>
        <fullName evidence="32">ABC-type heme transporter ABCB6</fullName>
    </alternativeName>
</protein>
<dbReference type="Gene3D" id="3.40.50.300">
    <property type="entry name" value="P-loop containing nucleotide triphosphate hydrolases"/>
    <property type="match status" value="1"/>
</dbReference>
<comment type="subcellular location">
    <subcellularLocation>
        <location evidence="8">Cell membrane</location>
        <topology evidence="8">Multi-pass membrane protein</topology>
    </subcellularLocation>
    <subcellularLocation>
        <location evidence="1">Early endosome membrane</location>
    </subcellularLocation>
    <subcellularLocation>
        <location evidence="6">Endoplasmic reticulum membrane</location>
        <topology evidence="6">Multi-pass membrane protein</topology>
    </subcellularLocation>
    <subcellularLocation>
        <location evidence="3">Endosome membrane</location>
        <topology evidence="3">Multi-pass membrane protein</topology>
    </subcellularLocation>
    <subcellularLocation>
        <location evidence="2">Endosome</location>
        <location evidence="2">Multivesicular body membrane</location>
    </subcellularLocation>
    <subcellularLocation>
        <location evidence="9">Golgi apparatus membrane</location>
        <topology evidence="9">Multi-pass membrane protein</topology>
    </subcellularLocation>
    <subcellularLocation>
        <location evidence="5">Late endosome membrane</location>
    </subcellularLocation>
    <subcellularLocation>
        <location evidence="10">Lysosome membrane</location>
    </subcellularLocation>
    <subcellularLocation>
        <location evidence="28">Melanosome membrane</location>
    </subcellularLocation>
    <subcellularLocation>
        <location evidence="4">Mitochondrion outer membrane</location>
        <topology evidence="4">Multi-pass membrane protein</topology>
    </subcellularLocation>
    <subcellularLocation>
        <location evidence="7">Secreted</location>
        <location evidence="7">Extracellular exosome</location>
    </subcellularLocation>
</comment>
<comment type="catalytic activity">
    <reaction evidence="39">
        <text>coproporphyrin III(in) + ATP + H2O = coproporphyrin III(out) + ADP + phosphate + H(+)</text>
        <dbReference type="Rhea" id="RHEA:66664"/>
        <dbReference type="ChEBI" id="CHEBI:15377"/>
        <dbReference type="ChEBI" id="CHEBI:15378"/>
        <dbReference type="ChEBI" id="CHEBI:30616"/>
        <dbReference type="ChEBI" id="CHEBI:43474"/>
        <dbReference type="ChEBI" id="CHEBI:131725"/>
        <dbReference type="ChEBI" id="CHEBI:456216"/>
    </reaction>
    <physiologicalReaction direction="left-to-right" evidence="39">
        <dbReference type="Rhea" id="RHEA:66665"/>
    </physiologicalReaction>
</comment>
<feature type="domain" description="ABC transmembrane type-1" evidence="44">
    <location>
        <begin position="262"/>
        <end position="551"/>
    </location>
</feature>
<feature type="transmembrane region" description="Helical" evidence="42">
    <location>
        <begin position="28"/>
        <end position="48"/>
    </location>
</feature>
<keyword evidence="46" id="KW-1185">Reference proteome</keyword>
<dbReference type="OrthoDB" id="6500128at2759"/>
<keyword evidence="15 42" id="KW-0812">Transmembrane</keyword>
<dbReference type="GO" id="GO:0005576">
    <property type="term" value="C:extracellular region"/>
    <property type="evidence" value="ECO:0007669"/>
    <property type="project" value="UniProtKB-SubCell"/>
</dbReference>
<comment type="similarity">
    <text evidence="29">Belongs to the ABC transporter superfamily. ABCB family. Heavy Metal importer (TC 3.A.1.210) subfamily.</text>
</comment>
<evidence type="ECO:0000256" key="42">
    <source>
        <dbReference type="SAM" id="Phobius"/>
    </source>
</evidence>
<comment type="catalytic activity">
    <reaction evidence="40">
        <text>coproporphyrin I(in) + ATP + H2O = coproporphyrin I(out) + ADP + phosphate + H(+)</text>
        <dbReference type="Rhea" id="RHEA:66768"/>
        <dbReference type="ChEBI" id="CHEBI:15377"/>
        <dbReference type="ChEBI" id="CHEBI:15378"/>
        <dbReference type="ChEBI" id="CHEBI:30616"/>
        <dbReference type="ChEBI" id="CHEBI:43474"/>
        <dbReference type="ChEBI" id="CHEBI:167478"/>
        <dbReference type="ChEBI" id="CHEBI:456216"/>
    </reaction>
    <physiologicalReaction direction="left-to-right" evidence="40">
        <dbReference type="Rhea" id="RHEA:66769"/>
    </physiologicalReaction>
</comment>
<comment type="catalytic activity">
    <reaction evidence="35">
        <text>uroporphyrin I(in) + ATP + H2O = uroporphyrin I(out) + ADP + phosphate + H(+)</text>
        <dbReference type="Rhea" id="RHEA:66772"/>
        <dbReference type="ChEBI" id="CHEBI:15377"/>
        <dbReference type="ChEBI" id="CHEBI:15378"/>
        <dbReference type="ChEBI" id="CHEBI:30616"/>
        <dbReference type="ChEBI" id="CHEBI:43474"/>
        <dbReference type="ChEBI" id="CHEBI:167480"/>
        <dbReference type="ChEBI" id="CHEBI:456216"/>
    </reaction>
    <physiologicalReaction direction="left-to-right" evidence="35">
        <dbReference type="Rhea" id="RHEA:66773"/>
    </physiologicalReaction>
</comment>
<dbReference type="CDD" id="cd18581">
    <property type="entry name" value="ABC_6TM_ABCB6"/>
    <property type="match status" value="1"/>
</dbReference>
<dbReference type="InterPro" id="IPR003439">
    <property type="entry name" value="ABC_transporter-like_ATP-bd"/>
</dbReference>
<name>A0A9X6NG10_HYPEX</name>
<keyword evidence="20 45" id="KW-0067">ATP-binding</keyword>
<evidence type="ECO:0000256" key="29">
    <source>
        <dbReference type="ARBA" id="ARBA00024363"/>
    </source>
</evidence>
<comment type="catalytic activity">
    <reaction evidence="36">
        <text>protoporphyrin IX(in) + ATP + H2O = protoporphyrin IX(out) + ADP + phosphate + H(+)</text>
        <dbReference type="Rhea" id="RHEA:61336"/>
        <dbReference type="ChEBI" id="CHEBI:15377"/>
        <dbReference type="ChEBI" id="CHEBI:15378"/>
        <dbReference type="ChEBI" id="CHEBI:30616"/>
        <dbReference type="ChEBI" id="CHEBI:43474"/>
        <dbReference type="ChEBI" id="CHEBI:57306"/>
        <dbReference type="ChEBI" id="CHEBI:456216"/>
    </reaction>
    <physiologicalReaction direction="left-to-right" evidence="36">
        <dbReference type="Rhea" id="RHEA:61337"/>
    </physiologicalReaction>
</comment>
<evidence type="ECO:0000256" key="22">
    <source>
        <dbReference type="ARBA" id="ARBA00022989"/>
    </source>
</evidence>
<keyword evidence="24" id="KW-0496">Mitochondrion</keyword>
<evidence type="ECO:0000256" key="32">
    <source>
        <dbReference type="ARBA" id="ARBA00031413"/>
    </source>
</evidence>
<evidence type="ECO:0000256" key="18">
    <source>
        <dbReference type="ARBA" id="ARBA00022787"/>
    </source>
</evidence>
<dbReference type="FunFam" id="1.20.1560.10:FF:000022">
    <property type="entry name" value="ATP-binding cassette sub-family B member 6, mitochondrial"/>
    <property type="match status" value="1"/>
</dbReference>
<dbReference type="InterPro" id="IPR036640">
    <property type="entry name" value="ABC1_TM_sf"/>
</dbReference>
<keyword evidence="18" id="KW-1000">Mitochondrion outer membrane</keyword>
<evidence type="ECO:0000256" key="17">
    <source>
        <dbReference type="ARBA" id="ARBA00022753"/>
    </source>
</evidence>
<evidence type="ECO:0000256" key="10">
    <source>
        <dbReference type="ARBA" id="ARBA00004656"/>
    </source>
</evidence>
<evidence type="ECO:0000256" key="12">
    <source>
        <dbReference type="ARBA" id="ARBA00022448"/>
    </source>
</evidence>
<evidence type="ECO:0000256" key="3">
    <source>
        <dbReference type="ARBA" id="ARBA00004337"/>
    </source>
</evidence>
<evidence type="ECO:0000259" key="44">
    <source>
        <dbReference type="PROSITE" id="PS50929"/>
    </source>
</evidence>
<evidence type="ECO:0000256" key="33">
    <source>
        <dbReference type="ARBA" id="ARBA00047649"/>
    </source>
</evidence>
<dbReference type="GO" id="GO:0032585">
    <property type="term" value="C:multivesicular body membrane"/>
    <property type="evidence" value="ECO:0007669"/>
    <property type="project" value="UniProtKB-SubCell"/>
</dbReference>
<keyword evidence="19" id="KW-0256">Endoplasmic reticulum</keyword>
<dbReference type="InterPro" id="IPR003593">
    <property type="entry name" value="AAA+_ATPase"/>
</dbReference>
<dbReference type="GO" id="GO:0005789">
    <property type="term" value="C:endoplasmic reticulum membrane"/>
    <property type="evidence" value="ECO:0007669"/>
    <property type="project" value="UniProtKB-SubCell"/>
</dbReference>
<keyword evidence="22 42" id="KW-1133">Transmembrane helix</keyword>
<dbReference type="InterPro" id="IPR039421">
    <property type="entry name" value="Type_1_exporter"/>
</dbReference>
<accession>A0A9X6NG10</accession>
<keyword evidence="13" id="KW-1003">Cell membrane</keyword>
<feature type="transmembrane region" description="Helical" evidence="42">
    <location>
        <begin position="174"/>
        <end position="194"/>
    </location>
</feature>
<dbReference type="GO" id="GO:0015439">
    <property type="term" value="F:ABC-type heme transporter activity"/>
    <property type="evidence" value="ECO:0007669"/>
    <property type="project" value="UniProtKB-EC"/>
</dbReference>
<feature type="transmembrane region" description="Helical" evidence="42">
    <location>
        <begin position="377"/>
        <end position="400"/>
    </location>
</feature>
<dbReference type="InterPro" id="IPR032410">
    <property type="entry name" value="ABCB6_N"/>
</dbReference>
<comment type="caution">
    <text evidence="45">The sequence shown here is derived from an EMBL/GenBank/DDBJ whole genome shotgun (WGS) entry which is preliminary data.</text>
</comment>
<dbReference type="PANTHER" id="PTHR24221">
    <property type="entry name" value="ATP-BINDING CASSETTE SUB-FAMILY B"/>
    <property type="match status" value="1"/>
</dbReference>
<keyword evidence="26" id="KW-1015">Disulfide bond</keyword>
<evidence type="ECO:0000256" key="25">
    <source>
        <dbReference type="ARBA" id="ARBA00023136"/>
    </source>
</evidence>
<evidence type="ECO:0000256" key="19">
    <source>
        <dbReference type="ARBA" id="ARBA00022824"/>
    </source>
</evidence>
<dbReference type="PANTHER" id="PTHR24221:SF654">
    <property type="entry name" value="ATP-BINDING CASSETTE SUB-FAMILY B MEMBER 6"/>
    <property type="match status" value="1"/>
</dbReference>
<evidence type="ECO:0000256" key="40">
    <source>
        <dbReference type="ARBA" id="ARBA00049398"/>
    </source>
</evidence>
<comment type="catalytic activity">
    <reaction evidence="33">
        <text>heme b(in) + ATP + H2O = heme b(out) + ADP + phosphate + H(+)</text>
        <dbReference type="Rhea" id="RHEA:19261"/>
        <dbReference type="ChEBI" id="CHEBI:15377"/>
        <dbReference type="ChEBI" id="CHEBI:15378"/>
        <dbReference type="ChEBI" id="CHEBI:30616"/>
        <dbReference type="ChEBI" id="CHEBI:43474"/>
        <dbReference type="ChEBI" id="CHEBI:60344"/>
        <dbReference type="ChEBI" id="CHEBI:456216"/>
        <dbReference type="EC" id="7.6.2.5"/>
    </reaction>
    <physiologicalReaction direction="left-to-right" evidence="33">
        <dbReference type="Rhea" id="RHEA:19262"/>
    </physiologicalReaction>
</comment>
<keyword evidence="21" id="KW-1278">Translocase</keyword>
<evidence type="ECO:0000256" key="8">
    <source>
        <dbReference type="ARBA" id="ARBA00004651"/>
    </source>
</evidence>
<dbReference type="InterPro" id="IPR017871">
    <property type="entry name" value="ABC_transporter-like_CS"/>
</dbReference>
<dbReference type="InterPro" id="IPR011527">
    <property type="entry name" value="ABC1_TM_dom"/>
</dbReference>
<comment type="catalytic activity">
    <reaction evidence="38">
        <text>uroporphyrin III(in) + ATP + H2O = uroporphyrin III(out) + ADP + phosphate + H(+)</text>
        <dbReference type="Rhea" id="RHEA:66776"/>
        <dbReference type="ChEBI" id="CHEBI:15377"/>
        <dbReference type="ChEBI" id="CHEBI:15378"/>
        <dbReference type="ChEBI" id="CHEBI:30616"/>
        <dbReference type="ChEBI" id="CHEBI:43474"/>
        <dbReference type="ChEBI" id="CHEBI:167479"/>
        <dbReference type="ChEBI" id="CHEBI:456216"/>
    </reaction>
    <physiologicalReaction direction="left-to-right" evidence="38">
        <dbReference type="Rhea" id="RHEA:66777"/>
    </physiologicalReaction>
</comment>
<evidence type="ECO:0000313" key="46">
    <source>
        <dbReference type="Proteomes" id="UP000192578"/>
    </source>
</evidence>
<dbReference type="SMART" id="SM00382">
    <property type="entry name" value="AAA"/>
    <property type="match status" value="1"/>
</dbReference>
<dbReference type="Pfam" id="PF00005">
    <property type="entry name" value="ABC_tran"/>
    <property type="match status" value="1"/>
</dbReference>
<dbReference type="GO" id="GO:0000139">
    <property type="term" value="C:Golgi membrane"/>
    <property type="evidence" value="ECO:0007669"/>
    <property type="project" value="UniProtKB-SubCell"/>
</dbReference>
<feature type="region of interest" description="Disordered" evidence="41">
    <location>
        <begin position="830"/>
        <end position="862"/>
    </location>
</feature>
<dbReference type="GO" id="GO:0005741">
    <property type="term" value="C:mitochondrial outer membrane"/>
    <property type="evidence" value="ECO:0007669"/>
    <property type="project" value="UniProtKB-SubCell"/>
</dbReference>
<evidence type="ECO:0000256" key="31">
    <source>
        <dbReference type="ARBA" id="ARBA00024439"/>
    </source>
</evidence>
<evidence type="ECO:0000256" key="38">
    <source>
        <dbReference type="ARBA" id="ARBA00048510"/>
    </source>
</evidence>
<evidence type="ECO:0000256" key="35">
    <source>
        <dbReference type="ARBA" id="ARBA00047789"/>
    </source>
</evidence>
<evidence type="ECO:0000256" key="16">
    <source>
        <dbReference type="ARBA" id="ARBA00022741"/>
    </source>
</evidence>
<dbReference type="Pfam" id="PF16185">
    <property type="entry name" value="MTABC_N"/>
    <property type="match status" value="1"/>
</dbReference>
<evidence type="ECO:0000256" key="15">
    <source>
        <dbReference type="ARBA" id="ARBA00022692"/>
    </source>
</evidence>
<dbReference type="GO" id="GO:0005765">
    <property type="term" value="C:lysosomal membrane"/>
    <property type="evidence" value="ECO:0007669"/>
    <property type="project" value="UniProtKB-SubCell"/>
</dbReference>
<feature type="transmembrane region" description="Helical" evidence="42">
    <location>
        <begin position="68"/>
        <end position="86"/>
    </location>
</feature>
<evidence type="ECO:0000259" key="43">
    <source>
        <dbReference type="PROSITE" id="PS50893"/>
    </source>
</evidence>
<dbReference type="PROSITE" id="PS00211">
    <property type="entry name" value="ABC_TRANSPORTER_1"/>
    <property type="match status" value="1"/>
</dbReference>
<evidence type="ECO:0000256" key="11">
    <source>
        <dbReference type="ARBA" id="ARBA00011738"/>
    </source>
</evidence>
<evidence type="ECO:0000256" key="2">
    <source>
        <dbReference type="ARBA" id="ARBA00004333"/>
    </source>
</evidence>
<evidence type="ECO:0000256" key="20">
    <source>
        <dbReference type="ARBA" id="ARBA00022840"/>
    </source>
</evidence>
<feature type="transmembrane region" description="Helical" evidence="42">
    <location>
        <begin position="259"/>
        <end position="280"/>
    </location>
</feature>
<evidence type="ECO:0000256" key="34">
    <source>
        <dbReference type="ARBA" id="ARBA00047753"/>
    </source>
</evidence>
<evidence type="ECO:0000256" key="36">
    <source>
        <dbReference type="ARBA" id="ARBA00048309"/>
    </source>
</evidence>
<sequence length="889" mass="100747">MLRYCSENGTFLPGWQDHGFSPCFLESIGPAVLLGFISVCGGIQLHVYRKHGTALSDRVKPRGCGWRIQLTLLSLLPLIILFRLAVQTTVLRDHRPAGYMIVYCVVYIVALLLSILLVFLERNYMLPSIPTRGHGLVILAFWALALIFENLSFLNLKSPLWWWKLETYDDHVELGLFLTRYIITLLLFVFGIRAPGLPSNASLRAWMNEEPKVDDESGTTPLVGGIFKEYKKSTFSNLLGKTKTLAPYVWPKGDLRLQFYVLLSFLLLIAGRGVNLLTPIYYKYIVDSLTGAKDFRYDLILIYVFVRFLQGGGTGAMGFLNNLRSYLWIPIQQYTTREIEVSLFNHLHALSLRWHLSRKTGEVLRVMDRGTDSVNNLLNYVVFQILPTIADILIAIVYFVTAFNAWFGLIVFVTMALYLAGTIWITEWRTKYRRSSNLLENETRQKAMDSLINFETVKYYNAEKYEVDRYREAIIKFQKMEWVSNVSLCILNFFQNVSINIGFLAGSLLCAWMVVKDEGLNVGDFVLFGSYVIQLYGPLNWFGTYYRMIQTAFVDMENMFDLLAETAEVKDEPDAGALHPVGGEIELRNVSFSYEIARPILKGISFKVPAGHTIALVGHTGSGKSTIIRLLFRLYDIQSGEILFDGQDISKIKQGTLRAAIGVVPQDTVLFNAPIRYNIRYGRREATDAEVEEAAQAAEIHDRILTFPEKYETVVGERGLKLSGGEKQRVAIARTILKAPMVVLMDEATSALDTQTERQIQSSLERICANRTTIIVAHRLSTVIHANQILVLREGEIIERGSHESLLSQNGLYRSMWEEQLKARSVDAPAGEDFAPPSTSAVSTTATVHGNGHGQDLDRSNQNRKLKRLLNHRLFIYSRFSYRASRESA</sequence>
<dbReference type="Gene3D" id="1.20.1560.10">
    <property type="entry name" value="ABC transporter type 1, transmembrane domain"/>
    <property type="match status" value="1"/>
</dbReference>
<comment type="catalytic activity">
    <reaction evidence="37">
        <text>pheophorbide a(in) + ATP + H2O = pheophorbide a(out) + ADP + phosphate + H(+)</text>
        <dbReference type="Rhea" id="RHEA:61360"/>
        <dbReference type="ChEBI" id="CHEBI:15377"/>
        <dbReference type="ChEBI" id="CHEBI:15378"/>
        <dbReference type="ChEBI" id="CHEBI:30616"/>
        <dbReference type="ChEBI" id="CHEBI:43474"/>
        <dbReference type="ChEBI" id="CHEBI:58687"/>
        <dbReference type="ChEBI" id="CHEBI:456216"/>
    </reaction>
    <physiologicalReaction direction="left-to-right" evidence="37">
        <dbReference type="Rhea" id="RHEA:61361"/>
    </physiologicalReaction>
</comment>
<evidence type="ECO:0000256" key="27">
    <source>
        <dbReference type="ARBA" id="ARBA00023228"/>
    </source>
</evidence>
<dbReference type="PROSITE" id="PS50893">
    <property type="entry name" value="ABC_TRANSPORTER_2"/>
    <property type="match status" value="1"/>
</dbReference>
<evidence type="ECO:0000256" key="24">
    <source>
        <dbReference type="ARBA" id="ARBA00023128"/>
    </source>
</evidence>
<evidence type="ECO:0000256" key="21">
    <source>
        <dbReference type="ARBA" id="ARBA00022967"/>
    </source>
</evidence>